<evidence type="ECO:0000259" key="4">
    <source>
        <dbReference type="SMART" id="SM00768"/>
    </source>
</evidence>
<dbReference type="PANTHER" id="PTHR31044:SF52">
    <property type="entry name" value="OS01G0631500 PROTEIN"/>
    <property type="match status" value="1"/>
</dbReference>
<dbReference type="EMBL" id="JABFUD020000019">
    <property type="protein sequence ID" value="KAI5064800.1"/>
    <property type="molecule type" value="Genomic_DNA"/>
</dbReference>
<feature type="compositionally biased region" description="Polar residues" evidence="2">
    <location>
        <begin position="198"/>
        <end position="214"/>
    </location>
</feature>
<evidence type="ECO:0000313" key="6">
    <source>
        <dbReference type="Proteomes" id="UP000886520"/>
    </source>
</evidence>
<feature type="chain" id="PRO_5038941901" description="X8 domain-containing protein" evidence="3">
    <location>
        <begin position="38"/>
        <end position="241"/>
    </location>
</feature>
<organism evidence="5 6">
    <name type="scientific">Adiantum capillus-veneris</name>
    <name type="common">Maidenhair fern</name>
    <dbReference type="NCBI Taxonomy" id="13818"/>
    <lineage>
        <taxon>Eukaryota</taxon>
        <taxon>Viridiplantae</taxon>
        <taxon>Streptophyta</taxon>
        <taxon>Embryophyta</taxon>
        <taxon>Tracheophyta</taxon>
        <taxon>Polypodiopsida</taxon>
        <taxon>Polypodiidae</taxon>
        <taxon>Polypodiales</taxon>
        <taxon>Pteridineae</taxon>
        <taxon>Pteridaceae</taxon>
        <taxon>Vittarioideae</taxon>
        <taxon>Adiantum</taxon>
    </lineage>
</organism>
<dbReference type="PANTHER" id="PTHR31044">
    <property type="entry name" value="BETA-1,3 GLUCANASE"/>
    <property type="match status" value="1"/>
</dbReference>
<feature type="region of interest" description="Disordered" evidence="2">
    <location>
        <begin position="170"/>
        <end position="214"/>
    </location>
</feature>
<feature type="domain" description="X8" evidence="4">
    <location>
        <begin position="71"/>
        <end position="161"/>
    </location>
</feature>
<dbReference type="AlphaFoldDB" id="A0A9D4UBM6"/>
<dbReference type="Pfam" id="PF07983">
    <property type="entry name" value="X8"/>
    <property type="match status" value="1"/>
</dbReference>
<reference evidence="5" key="1">
    <citation type="submission" date="2021-01" db="EMBL/GenBank/DDBJ databases">
        <title>Adiantum capillus-veneris genome.</title>
        <authorList>
            <person name="Fang Y."/>
            <person name="Liao Q."/>
        </authorList>
    </citation>
    <scope>NUCLEOTIDE SEQUENCE</scope>
    <source>
        <strain evidence="5">H3</strain>
        <tissue evidence="5">Leaf</tissue>
    </source>
</reference>
<evidence type="ECO:0000256" key="2">
    <source>
        <dbReference type="SAM" id="MobiDB-lite"/>
    </source>
</evidence>
<gene>
    <name evidence="5" type="ORF">GOP47_0019495</name>
</gene>
<evidence type="ECO:0000313" key="5">
    <source>
        <dbReference type="EMBL" id="KAI5064800.1"/>
    </source>
</evidence>
<feature type="signal peptide" evidence="3">
    <location>
        <begin position="1"/>
        <end position="37"/>
    </location>
</feature>
<feature type="compositionally biased region" description="Low complexity" evidence="2">
    <location>
        <begin position="184"/>
        <end position="197"/>
    </location>
</feature>
<dbReference type="Proteomes" id="UP000886520">
    <property type="component" value="Chromosome 19"/>
</dbReference>
<keyword evidence="6" id="KW-1185">Reference proteome</keyword>
<dbReference type="InterPro" id="IPR044788">
    <property type="entry name" value="X8_dom_prot"/>
</dbReference>
<dbReference type="InterPro" id="IPR012946">
    <property type="entry name" value="X8"/>
</dbReference>
<accession>A0A9D4UBM6</accession>
<keyword evidence="1 3" id="KW-0732">Signal</keyword>
<protein>
    <recommendedName>
        <fullName evidence="4">X8 domain-containing protein</fullName>
    </recommendedName>
</protein>
<evidence type="ECO:0000256" key="1">
    <source>
        <dbReference type="ARBA" id="ARBA00022729"/>
    </source>
</evidence>
<name>A0A9D4UBM6_ADICA</name>
<dbReference type="OrthoDB" id="1073427at2759"/>
<dbReference type="SMART" id="SM00768">
    <property type="entry name" value="X8"/>
    <property type="match status" value="1"/>
</dbReference>
<sequence length="241" mass="25267">MISGRPRLMGRLGNSWSILHALTLFFLCLHHSTGCYARMWRMMSEESEEVAEVVHLPSSFFHYRRQLQTGLYCQANPDADTTQLQTALDWACGSGTGLGNVDCSPLQVGGSCYNPNNIVAHATYAFNEYYVSQNGAAGSCSFNGLAAPTSTNPSASSTCVFQALGSGSGSGSNITVSPPPPSTSTPGSTTPSNNTGTIFTPPTGDNTTIGSTNSAPPPSITLPWLYALCGGILLIALSSKQ</sequence>
<comment type="caution">
    <text evidence="5">The sequence shown here is derived from an EMBL/GenBank/DDBJ whole genome shotgun (WGS) entry which is preliminary data.</text>
</comment>
<proteinExistence type="predicted"/>
<evidence type="ECO:0000256" key="3">
    <source>
        <dbReference type="SAM" id="SignalP"/>
    </source>
</evidence>
<dbReference type="GO" id="GO:0009506">
    <property type="term" value="C:plasmodesma"/>
    <property type="evidence" value="ECO:0007669"/>
    <property type="project" value="UniProtKB-ARBA"/>
</dbReference>
<dbReference type="Gene3D" id="1.20.58.1040">
    <property type="match status" value="1"/>
</dbReference>